<accession>Q6K2J1</accession>
<dbReference type="AlphaFoldDB" id="Q6K2J1"/>
<proteinExistence type="predicted"/>
<gene>
    <name evidence="2" type="ORF">OSJNBa0013F08.6</name>
    <name evidence="3" type="ORF">P0591A03.33</name>
</gene>
<organism evidence="2 4">
    <name type="scientific">Oryza sativa subsp. japonica</name>
    <name type="common">Rice</name>
    <dbReference type="NCBI Taxonomy" id="39947"/>
    <lineage>
        <taxon>Eukaryota</taxon>
        <taxon>Viridiplantae</taxon>
        <taxon>Streptophyta</taxon>
        <taxon>Embryophyta</taxon>
        <taxon>Tracheophyta</taxon>
        <taxon>Spermatophyta</taxon>
        <taxon>Magnoliopsida</taxon>
        <taxon>Liliopsida</taxon>
        <taxon>Poales</taxon>
        <taxon>Poaceae</taxon>
        <taxon>BOP clade</taxon>
        <taxon>Oryzoideae</taxon>
        <taxon>Oryzeae</taxon>
        <taxon>Oryzinae</taxon>
        <taxon>Oryza</taxon>
        <taxon>Oryza sativa</taxon>
    </lineage>
</organism>
<dbReference type="EMBL" id="AP006526">
    <property type="protein sequence ID" value="BAD73851.1"/>
    <property type="molecule type" value="Genomic_DNA"/>
</dbReference>
<reference evidence="3" key="2">
    <citation type="submission" date="2003-06" db="EMBL/GenBank/DDBJ databases">
        <title>Oryza sativa nipponbare(GA3) genomic DNA, chromosome 9, PAC clone:P0591A03.</title>
        <authorList>
            <person name="Sasaki T."/>
            <person name="Matsumoto T."/>
            <person name="Katayose Y."/>
        </authorList>
    </citation>
    <scope>NUCLEOTIDE SEQUENCE</scope>
</reference>
<sequence>MAPKILMETPLPSAPAAAAYHRPSHRAAPPTAALRDVEGKEKGRRESEEEEGEGKGRKRRRTSI</sequence>
<evidence type="ECO:0000313" key="4">
    <source>
        <dbReference type="Proteomes" id="UP000000763"/>
    </source>
</evidence>
<reference evidence="4" key="3">
    <citation type="journal article" date="2005" name="Nature">
        <title>The map-based sequence of the rice genome.</title>
        <authorList>
            <consortium name="International rice genome sequencing project (IRGSP)"/>
            <person name="Matsumoto T."/>
            <person name="Wu J."/>
            <person name="Kanamori H."/>
            <person name="Katayose Y."/>
            <person name="Fujisawa M."/>
            <person name="Namiki N."/>
            <person name="Mizuno H."/>
            <person name="Yamamoto K."/>
            <person name="Antonio B.A."/>
            <person name="Baba T."/>
            <person name="Sakata K."/>
            <person name="Nagamura Y."/>
            <person name="Aoki H."/>
            <person name="Arikawa K."/>
            <person name="Arita K."/>
            <person name="Bito T."/>
            <person name="Chiden Y."/>
            <person name="Fujitsuka N."/>
            <person name="Fukunaka R."/>
            <person name="Hamada M."/>
            <person name="Harada C."/>
            <person name="Hayashi A."/>
            <person name="Hijishita S."/>
            <person name="Honda M."/>
            <person name="Hosokawa S."/>
            <person name="Ichikawa Y."/>
            <person name="Idonuma A."/>
            <person name="Iijima M."/>
            <person name="Ikeda M."/>
            <person name="Ikeno M."/>
            <person name="Ito K."/>
            <person name="Ito S."/>
            <person name="Ito T."/>
            <person name="Ito Y."/>
            <person name="Ito Y."/>
            <person name="Iwabuchi A."/>
            <person name="Kamiya K."/>
            <person name="Karasawa W."/>
            <person name="Kurita K."/>
            <person name="Katagiri S."/>
            <person name="Kikuta A."/>
            <person name="Kobayashi H."/>
            <person name="Kobayashi N."/>
            <person name="Machita K."/>
            <person name="Maehara T."/>
            <person name="Masukawa M."/>
            <person name="Mizubayashi T."/>
            <person name="Mukai Y."/>
            <person name="Nagasaki H."/>
            <person name="Nagata Y."/>
            <person name="Naito S."/>
            <person name="Nakashima M."/>
            <person name="Nakama Y."/>
            <person name="Nakamichi Y."/>
            <person name="Nakamura M."/>
            <person name="Meguro A."/>
            <person name="Negishi M."/>
            <person name="Ohta I."/>
            <person name="Ohta T."/>
            <person name="Okamoto M."/>
            <person name="Ono N."/>
            <person name="Saji S."/>
            <person name="Sakaguchi M."/>
            <person name="Sakai K."/>
            <person name="Shibata M."/>
            <person name="Shimokawa T."/>
            <person name="Song J."/>
            <person name="Takazaki Y."/>
            <person name="Terasawa K."/>
            <person name="Tsugane M."/>
            <person name="Tsuji K."/>
            <person name="Ueda S."/>
            <person name="Waki K."/>
            <person name="Yamagata H."/>
            <person name="Yamamoto M."/>
            <person name="Yamamoto S."/>
            <person name="Yamane H."/>
            <person name="Yoshiki S."/>
            <person name="Yoshihara R."/>
            <person name="Yukawa K."/>
            <person name="Zhong H."/>
            <person name="Yano M."/>
            <person name="Yuan Q."/>
            <person name="Ouyang S."/>
            <person name="Liu J."/>
            <person name="Jones K.M."/>
            <person name="Gansberger K."/>
            <person name="Moffat K."/>
            <person name="Hill J."/>
            <person name="Bera J."/>
            <person name="Fadrosh D."/>
            <person name="Jin S."/>
            <person name="Johri S."/>
            <person name="Kim M."/>
            <person name="Overton L."/>
            <person name="Reardon M."/>
            <person name="Tsitrin T."/>
            <person name="Vuong H."/>
            <person name="Weaver B."/>
            <person name="Ciecko A."/>
            <person name="Tallon L."/>
            <person name="Jackson J."/>
            <person name="Pai G."/>
            <person name="Aken S.V."/>
            <person name="Utterback T."/>
            <person name="Reidmuller S."/>
            <person name="Feldblyum T."/>
            <person name="Hsiao J."/>
            <person name="Zismann V."/>
            <person name="Iobst S."/>
            <person name="de Vazeille A.R."/>
            <person name="Buell C.R."/>
            <person name="Ying K."/>
            <person name="Li Y."/>
            <person name="Lu T."/>
            <person name="Huang Y."/>
            <person name="Zhao Q."/>
            <person name="Feng Q."/>
            <person name="Zhang L."/>
            <person name="Zhu J."/>
            <person name="Weng Q."/>
            <person name="Mu J."/>
            <person name="Lu Y."/>
            <person name="Fan D."/>
            <person name="Liu Y."/>
            <person name="Guan J."/>
            <person name="Zhang Y."/>
            <person name="Yu S."/>
            <person name="Liu X."/>
            <person name="Zhang Y."/>
            <person name="Hong G."/>
            <person name="Han B."/>
            <person name="Choisne N."/>
            <person name="Demange N."/>
            <person name="Orjeda G."/>
            <person name="Samain S."/>
            <person name="Cattolico L."/>
            <person name="Pelletier E."/>
            <person name="Couloux A."/>
            <person name="Segurens B."/>
            <person name="Wincker P."/>
            <person name="D'Hont A."/>
            <person name="Scarpelli C."/>
            <person name="Weissenbach J."/>
            <person name="Salanoubat M."/>
            <person name="Quetier F."/>
            <person name="Yu Y."/>
            <person name="Kim H.R."/>
            <person name="Rambo T."/>
            <person name="Currie J."/>
            <person name="Collura K."/>
            <person name="Luo M."/>
            <person name="Yang T."/>
            <person name="Ammiraju J.S.S."/>
            <person name="Engler F."/>
            <person name="Soderlund C."/>
            <person name="Wing R.A."/>
            <person name="Palmer L.E."/>
            <person name="de la Bastide M."/>
            <person name="Spiegel L."/>
            <person name="Nascimento L."/>
            <person name="Zutavern T."/>
            <person name="O'Shaughnessy A."/>
            <person name="Dike S."/>
            <person name="Dedhia N."/>
            <person name="Preston R."/>
            <person name="Balija V."/>
            <person name="McCombie W.R."/>
            <person name="Chow T."/>
            <person name="Chen H."/>
            <person name="Chung M."/>
            <person name="Chen C."/>
            <person name="Shaw J."/>
            <person name="Wu H."/>
            <person name="Hsiao K."/>
            <person name="Chao Y."/>
            <person name="Chu M."/>
            <person name="Cheng C."/>
            <person name="Hour A."/>
            <person name="Lee P."/>
            <person name="Lin S."/>
            <person name="Lin Y."/>
            <person name="Liou J."/>
            <person name="Liu S."/>
            <person name="Hsing Y."/>
            <person name="Raghuvanshi S."/>
            <person name="Mohanty A."/>
            <person name="Bharti A.K."/>
            <person name="Gaur A."/>
            <person name="Gupta V."/>
            <person name="Kumar D."/>
            <person name="Ravi V."/>
            <person name="Vij S."/>
            <person name="Kapur A."/>
            <person name="Khurana P."/>
            <person name="Khurana P."/>
            <person name="Khurana J.P."/>
            <person name="Tyagi A.K."/>
            <person name="Gaikwad K."/>
            <person name="Singh A."/>
            <person name="Dalal V."/>
            <person name="Srivastava S."/>
            <person name="Dixit A."/>
            <person name="Pal A.K."/>
            <person name="Ghazi I.A."/>
            <person name="Yadav M."/>
            <person name="Pandit A."/>
            <person name="Bhargava A."/>
            <person name="Sureshbabu K."/>
            <person name="Batra K."/>
            <person name="Sharma T.R."/>
            <person name="Mohapatra T."/>
            <person name="Singh N.K."/>
            <person name="Messing J."/>
            <person name="Nelson A.B."/>
            <person name="Fuks G."/>
            <person name="Kavchok S."/>
            <person name="Keizer G."/>
            <person name="Linton E."/>
            <person name="Llaca V."/>
            <person name="Song R."/>
            <person name="Tanyolac B."/>
            <person name="Young S."/>
            <person name="Ho-Il K."/>
            <person name="Hahn J.H."/>
            <person name="Sangsakoo G."/>
            <person name="Vanavichit A."/>
            <person name="de Mattos Luiz.A.T."/>
            <person name="Zimmer P.D."/>
            <person name="Malone G."/>
            <person name="Dellagostin O."/>
            <person name="de Oliveira A.C."/>
            <person name="Bevan M."/>
            <person name="Bancroft I."/>
            <person name="Minx P."/>
            <person name="Cordum H."/>
            <person name="Wilson R."/>
            <person name="Cheng Z."/>
            <person name="Jin W."/>
            <person name="Jiang J."/>
            <person name="Leong S.A."/>
            <person name="Iwama H."/>
            <person name="Gojobori T."/>
            <person name="Itoh T."/>
            <person name="Niimura Y."/>
            <person name="Fujii Y."/>
            <person name="Habara T."/>
            <person name="Sakai H."/>
            <person name="Sato Y."/>
            <person name="Wilson G."/>
            <person name="Kumar K."/>
            <person name="McCouch S."/>
            <person name="Juretic N."/>
            <person name="Hoen D."/>
            <person name="Wright S."/>
            <person name="Bruskiewich R."/>
            <person name="Bureau T."/>
            <person name="Miyao A."/>
            <person name="Hirochika H."/>
            <person name="Nishikawa T."/>
            <person name="Kadowaki K."/>
            <person name="Sugiura M."/>
            <person name="Burr B."/>
            <person name="Sasaki T."/>
        </authorList>
    </citation>
    <scope>NUCLEOTIDE SEQUENCE [LARGE SCALE GENOMIC DNA]</scope>
    <source>
        <strain evidence="4">cv. Nipponbare</strain>
    </source>
</reference>
<reference evidence="4" key="4">
    <citation type="journal article" date="2008" name="Nucleic Acids Res.">
        <title>The rice annotation project database (RAP-DB): 2008 update.</title>
        <authorList>
            <consortium name="The rice annotation project (RAP)"/>
        </authorList>
    </citation>
    <scope>GENOME REANNOTATION</scope>
    <source>
        <strain evidence="4">cv. Nipponbare</strain>
    </source>
</reference>
<feature type="region of interest" description="Disordered" evidence="1">
    <location>
        <begin position="1"/>
        <end position="64"/>
    </location>
</feature>
<dbReference type="Proteomes" id="UP000000763">
    <property type="component" value="Chromosome 9"/>
</dbReference>
<name>Q6K2J1_ORYSJ</name>
<evidence type="ECO:0000313" key="3">
    <source>
        <dbReference type="EMBL" id="BAD73851.1"/>
    </source>
</evidence>
<evidence type="ECO:0000313" key="2">
    <source>
        <dbReference type="EMBL" id="BAD23625.1"/>
    </source>
</evidence>
<reference evidence="2" key="1">
    <citation type="submission" date="2002-10" db="EMBL/GenBank/DDBJ databases">
        <title>Oryza sativa nipponbare(GA3) genomic DNA, chromosome 9, BAC clone:OSJNBa0013F08.</title>
        <authorList>
            <person name="Sasaki T."/>
            <person name="Matsumoto T."/>
            <person name="Katayose Y."/>
        </authorList>
    </citation>
    <scope>NUCLEOTIDE SEQUENCE</scope>
</reference>
<feature type="compositionally biased region" description="Basic and acidic residues" evidence="1">
    <location>
        <begin position="35"/>
        <end position="47"/>
    </location>
</feature>
<protein>
    <submittedName>
        <fullName evidence="2">Uncharacterized protein</fullName>
    </submittedName>
</protein>
<evidence type="ECO:0000256" key="1">
    <source>
        <dbReference type="SAM" id="MobiDB-lite"/>
    </source>
</evidence>
<dbReference type="EMBL" id="AP005836">
    <property type="protein sequence ID" value="BAD23625.1"/>
    <property type="molecule type" value="Genomic_DNA"/>
</dbReference>